<evidence type="ECO:0000256" key="1">
    <source>
        <dbReference type="SAM" id="Phobius"/>
    </source>
</evidence>
<dbReference type="Proteomes" id="UP000823631">
    <property type="component" value="Unassembled WGS sequence"/>
</dbReference>
<dbReference type="PANTHER" id="PTHR35894">
    <property type="entry name" value="GENERAL SECRETION PATHWAY PROTEIN A-RELATED"/>
    <property type="match status" value="1"/>
</dbReference>
<dbReference type="Gene3D" id="3.90.70.10">
    <property type="entry name" value="Cysteine proteinases"/>
    <property type="match status" value="1"/>
</dbReference>
<accession>A0A9D9DCD0</accession>
<dbReference type="EMBL" id="JADINH010000170">
    <property type="protein sequence ID" value="MBO8416357.1"/>
    <property type="molecule type" value="Genomic_DNA"/>
</dbReference>
<organism evidence="3 4">
    <name type="scientific">Candidatus Avisuccinivibrio stercorigallinarum</name>
    <dbReference type="NCBI Taxonomy" id="2840704"/>
    <lineage>
        <taxon>Bacteria</taxon>
        <taxon>Pseudomonadati</taxon>
        <taxon>Pseudomonadota</taxon>
        <taxon>Gammaproteobacteria</taxon>
        <taxon>Aeromonadales</taxon>
        <taxon>Succinivibrionaceae</taxon>
        <taxon>Succinivibrionaceae incertae sedis</taxon>
        <taxon>Candidatus Avisuccinivibrio</taxon>
    </lineage>
</organism>
<reference evidence="3" key="1">
    <citation type="submission" date="2020-10" db="EMBL/GenBank/DDBJ databases">
        <authorList>
            <person name="Gilroy R."/>
        </authorList>
    </citation>
    <scope>NUCLEOTIDE SEQUENCE</scope>
    <source>
        <strain evidence="3">17213</strain>
    </source>
</reference>
<comment type="caution">
    <text evidence="3">The sequence shown here is derived from an EMBL/GenBank/DDBJ whole genome shotgun (WGS) entry which is preliminary data.</text>
</comment>
<dbReference type="Pfam" id="PF13401">
    <property type="entry name" value="AAA_22"/>
    <property type="match status" value="1"/>
</dbReference>
<dbReference type="InterPro" id="IPR052026">
    <property type="entry name" value="ExeA_AAA_ATPase_DNA-bind"/>
</dbReference>
<dbReference type="SMART" id="SM00382">
    <property type="entry name" value="AAA"/>
    <property type="match status" value="1"/>
</dbReference>
<keyword evidence="1" id="KW-1133">Transmembrane helix</keyword>
<gene>
    <name evidence="3" type="ORF">IAB19_08265</name>
</gene>
<keyword evidence="1" id="KW-0472">Membrane</keyword>
<evidence type="ECO:0000259" key="2">
    <source>
        <dbReference type="SMART" id="SM00382"/>
    </source>
</evidence>
<dbReference type="AlphaFoldDB" id="A0A9D9DCD0"/>
<dbReference type="GO" id="GO:0016887">
    <property type="term" value="F:ATP hydrolysis activity"/>
    <property type="evidence" value="ECO:0007669"/>
    <property type="project" value="InterPro"/>
</dbReference>
<dbReference type="CDD" id="cd00009">
    <property type="entry name" value="AAA"/>
    <property type="match status" value="1"/>
</dbReference>
<evidence type="ECO:0000313" key="4">
    <source>
        <dbReference type="Proteomes" id="UP000823631"/>
    </source>
</evidence>
<sequence>MAFYTKFYGLEEPPFEPSLSRRFYYVGKAQHEALTQLQQALSTAGVICVLCGPSGCGKTTLVRMLMRSLPGHMRIIAIDDPRLEPDMLLATILRASGVLATSLESTAELTYKLRTLLEDLSRSSQICTVILDEAQGLSDDVLEQLRLISNMEGKYGRMINFLLVGQEDLNTHLSAAQHRMLLGRIKLIAKLPPLTREETAAYISFRMQQAGCHAPVFSDKAAAELYKLCGGLPRLINSAADLALTISAQKEKKLISARTVKKAFFLAQAGLRVKRHPLRALGRFFKTIFAPVNLLSAAAAAAIAVLIFTGLQFALRPYLKTESFEHALLNTPEILEERRTALSFLLPGSTVQGRLAADFEQAVAASLFFDDALNTAIALQGFQAEDGGALGLSDLPYLGVGCYRANLSLAEIKALNYPVILRLYDDNLTPFYGILLHLNADSADLIAGERIFSFDPSYLQRQSRYEAALLYRLPPASDVELLSHYRTEDGADKLLAVLKSLSREGRRFLRERLTQRCNLNNLGLCDFAMVDALSTELFDFMLKEGFAAFEPRFFLRVDEYDPQPRPYYLTEPPEVVLQHAP</sequence>
<dbReference type="Gene3D" id="3.40.50.300">
    <property type="entry name" value="P-loop containing nucleotide triphosphate hydrolases"/>
    <property type="match status" value="1"/>
</dbReference>
<keyword evidence="1" id="KW-0812">Transmembrane</keyword>
<dbReference type="SUPFAM" id="SSF52540">
    <property type="entry name" value="P-loop containing nucleoside triphosphate hydrolases"/>
    <property type="match status" value="1"/>
</dbReference>
<feature type="transmembrane region" description="Helical" evidence="1">
    <location>
        <begin position="294"/>
        <end position="315"/>
    </location>
</feature>
<feature type="domain" description="AAA+ ATPase" evidence="2">
    <location>
        <begin position="44"/>
        <end position="186"/>
    </location>
</feature>
<protein>
    <submittedName>
        <fullName evidence="3">AAA family ATPase</fullName>
    </submittedName>
</protein>
<dbReference type="InterPro" id="IPR027417">
    <property type="entry name" value="P-loop_NTPase"/>
</dbReference>
<dbReference type="PANTHER" id="PTHR35894:SF1">
    <property type="entry name" value="PHOSPHORIBULOKINASE _ URIDINE KINASE FAMILY"/>
    <property type="match status" value="1"/>
</dbReference>
<evidence type="ECO:0000313" key="3">
    <source>
        <dbReference type="EMBL" id="MBO8416357.1"/>
    </source>
</evidence>
<dbReference type="InterPro" id="IPR049945">
    <property type="entry name" value="AAA_22"/>
</dbReference>
<reference evidence="3" key="2">
    <citation type="journal article" date="2021" name="PeerJ">
        <title>Extensive microbial diversity within the chicken gut microbiome revealed by metagenomics and culture.</title>
        <authorList>
            <person name="Gilroy R."/>
            <person name="Ravi A."/>
            <person name="Getino M."/>
            <person name="Pursley I."/>
            <person name="Horton D.L."/>
            <person name="Alikhan N.F."/>
            <person name="Baker D."/>
            <person name="Gharbi K."/>
            <person name="Hall N."/>
            <person name="Watson M."/>
            <person name="Adriaenssens E.M."/>
            <person name="Foster-Nyarko E."/>
            <person name="Jarju S."/>
            <person name="Secka A."/>
            <person name="Antonio M."/>
            <person name="Oren A."/>
            <person name="Chaudhuri R.R."/>
            <person name="La Ragione R."/>
            <person name="Hildebrand F."/>
            <person name="Pallen M.J."/>
        </authorList>
    </citation>
    <scope>NUCLEOTIDE SEQUENCE</scope>
    <source>
        <strain evidence="3">17213</strain>
    </source>
</reference>
<proteinExistence type="predicted"/>
<name>A0A9D9DCD0_9GAMM</name>
<dbReference type="InterPro" id="IPR003593">
    <property type="entry name" value="AAA+_ATPase"/>
</dbReference>